<evidence type="ECO:0000313" key="7">
    <source>
        <dbReference type="Proteomes" id="UP000823388"/>
    </source>
</evidence>
<dbReference type="PROSITE" id="PS50822">
    <property type="entry name" value="PIWI"/>
    <property type="match status" value="1"/>
</dbReference>
<dbReference type="GO" id="GO:0031047">
    <property type="term" value="P:regulatory ncRNA-mediated gene silencing"/>
    <property type="evidence" value="ECO:0007669"/>
    <property type="project" value="UniProtKB-KW"/>
</dbReference>
<dbReference type="FunFam" id="3.40.50.2300:FF:000110">
    <property type="entry name" value="Argonaute 10"/>
    <property type="match status" value="1"/>
</dbReference>
<accession>A0A8T0MY95</accession>
<proteinExistence type="inferred from homology"/>
<gene>
    <name evidence="6" type="ORF">PVAP13_9NG515100</name>
</gene>
<dbReference type="Pfam" id="PF08699">
    <property type="entry name" value="ArgoL1"/>
    <property type="match status" value="1"/>
</dbReference>
<evidence type="ECO:0000259" key="4">
    <source>
        <dbReference type="PROSITE" id="PS50821"/>
    </source>
</evidence>
<organism evidence="6 7">
    <name type="scientific">Panicum virgatum</name>
    <name type="common">Blackwell switchgrass</name>
    <dbReference type="NCBI Taxonomy" id="38727"/>
    <lineage>
        <taxon>Eukaryota</taxon>
        <taxon>Viridiplantae</taxon>
        <taxon>Streptophyta</taxon>
        <taxon>Embryophyta</taxon>
        <taxon>Tracheophyta</taxon>
        <taxon>Spermatophyta</taxon>
        <taxon>Magnoliopsida</taxon>
        <taxon>Liliopsida</taxon>
        <taxon>Poales</taxon>
        <taxon>Poaceae</taxon>
        <taxon>PACMAD clade</taxon>
        <taxon>Panicoideae</taxon>
        <taxon>Panicodae</taxon>
        <taxon>Paniceae</taxon>
        <taxon>Panicinae</taxon>
        <taxon>Panicum</taxon>
        <taxon>Panicum sect. Hiantes</taxon>
    </lineage>
</organism>
<dbReference type="InterPro" id="IPR036397">
    <property type="entry name" value="RNaseH_sf"/>
</dbReference>
<dbReference type="Gene3D" id="3.40.50.2300">
    <property type="match status" value="1"/>
</dbReference>
<dbReference type="AlphaFoldDB" id="A0A8T0MY95"/>
<comment type="caution">
    <text evidence="6">The sequence shown here is derived from an EMBL/GenBank/DDBJ whole genome shotgun (WGS) entry which is preliminary data.</text>
</comment>
<feature type="domain" description="Piwi" evidence="5">
    <location>
        <begin position="690"/>
        <end position="832"/>
    </location>
</feature>
<comment type="similarity">
    <text evidence="1">Belongs to the argonaute family. Ago subfamily.</text>
</comment>
<dbReference type="Gene3D" id="3.30.420.10">
    <property type="entry name" value="Ribonuclease H-like superfamily/Ribonuclease H"/>
    <property type="match status" value="1"/>
</dbReference>
<evidence type="ECO:0008006" key="8">
    <source>
        <dbReference type="Google" id="ProtNLM"/>
    </source>
</evidence>
<dbReference type="SUPFAM" id="SSF53098">
    <property type="entry name" value="Ribonuclease H-like"/>
    <property type="match status" value="1"/>
</dbReference>
<dbReference type="CDD" id="cd02846">
    <property type="entry name" value="PAZ_argonaute_like"/>
    <property type="match status" value="1"/>
</dbReference>
<keyword evidence="7" id="KW-1185">Reference proteome</keyword>
<dbReference type="GO" id="GO:0003723">
    <property type="term" value="F:RNA binding"/>
    <property type="evidence" value="ECO:0007669"/>
    <property type="project" value="InterPro"/>
</dbReference>
<dbReference type="SUPFAM" id="SSF101690">
    <property type="entry name" value="PAZ domain"/>
    <property type="match status" value="1"/>
</dbReference>
<keyword evidence="2" id="KW-0943">RNA-mediated gene silencing</keyword>
<dbReference type="InterPro" id="IPR012337">
    <property type="entry name" value="RNaseH-like_sf"/>
</dbReference>
<protein>
    <recommendedName>
        <fullName evidence="8">Protein argonaute 7</fullName>
    </recommendedName>
</protein>
<dbReference type="InterPro" id="IPR003100">
    <property type="entry name" value="PAZ_dom"/>
</dbReference>
<evidence type="ECO:0000313" key="6">
    <source>
        <dbReference type="EMBL" id="KAG2539984.1"/>
    </source>
</evidence>
<evidence type="ECO:0000256" key="2">
    <source>
        <dbReference type="ARBA" id="ARBA00023158"/>
    </source>
</evidence>
<dbReference type="SMART" id="SM00950">
    <property type="entry name" value="Piwi"/>
    <property type="match status" value="1"/>
</dbReference>
<dbReference type="FunFam" id="2.170.260.10:FF:000008">
    <property type="entry name" value="Protein argonaute 7"/>
    <property type="match status" value="1"/>
</dbReference>
<dbReference type="PANTHER" id="PTHR22891">
    <property type="entry name" value="EUKARYOTIC TRANSLATION INITIATION FACTOR 2C"/>
    <property type="match status" value="1"/>
</dbReference>
<feature type="domain" description="PAZ" evidence="4">
    <location>
        <begin position="403"/>
        <end position="511"/>
    </location>
</feature>
<evidence type="ECO:0000259" key="5">
    <source>
        <dbReference type="PROSITE" id="PS50822"/>
    </source>
</evidence>
<dbReference type="Proteomes" id="UP000823388">
    <property type="component" value="Chromosome 9N"/>
</dbReference>
<dbReference type="Pfam" id="PF02170">
    <property type="entry name" value="PAZ"/>
    <property type="match status" value="1"/>
</dbReference>
<dbReference type="Pfam" id="PF02171">
    <property type="entry name" value="Piwi"/>
    <property type="match status" value="1"/>
</dbReference>
<evidence type="ECO:0000256" key="3">
    <source>
        <dbReference type="SAM" id="MobiDB-lite"/>
    </source>
</evidence>
<dbReference type="InterPro" id="IPR032474">
    <property type="entry name" value="Argonaute_N"/>
</dbReference>
<feature type="compositionally biased region" description="Basic and acidic residues" evidence="3">
    <location>
        <begin position="1"/>
        <end position="11"/>
    </location>
</feature>
<reference evidence="6" key="1">
    <citation type="submission" date="2020-05" db="EMBL/GenBank/DDBJ databases">
        <title>WGS assembly of Panicum virgatum.</title>
        <authorList>
            <person name="Lovell J.T."/>
            <person name="Jenkins J."/>
            <person name="Shu S."/>
            <person name="Juenger T.E."/>
            <person name="Schmutz J."/>
        </authorList>
    </citation>
    <scope>NUCLEOTIDE SEQUENCE</scope>
    <source>
        <strain evidence="6">AP13</strain>
    </source>
</reference>
<dbReference type="Gene3D" id="2.170.260.10">
    <property type="entry name" value="paz domain"/>
    <property type="match status" value="1"/>
</dbReference>
<dbReference type="SMART" id="SM01163">
    <property type="entry name" value="DUF1785"/>
    <property type="match status" value="1"/>
</dbReference>
<feature type="region of interest" description="Disordered" evidence="3">
    <location>
        <begin position="1"/>
        <end position="43"/>
    </location>
</feature>
<sequence>MEGEAVAKNEGKLGGGGGGGGVNNGGGGGANGRRRWKGGGGRQHPIIQAYPALLPLPIHASHARRNGAVALPLPLPPPVLVYLHQPPPPLLFPKAAACYGKPNGVPPQRGPAWRSRKPPPPPHAVTAALLPLPHDSELLQHKKCFIHEHRTSDVKANHVSTRQHSSMDMHGVTIAPRPDGGGVKGNVIPLYANHFLVHFDPGKKIFHYDVDIYPHPSKETARMIKNKLVEENSSVLSGALPAFDGRKNLFSPIEFLQQNRLEFFVSLPAAASTRFIAAKESAHMLDKQNHKVFRVNLRLVSKLSGEELNKYLKEEKDGIPLPQDYLHALDVILREGAMENSIPIGRSLYSNSMGEAKEIGGGAVVLRGFFQSLRPTKQGLSLNVDLSLTAFHENIGIIAYLQKRCDFMKDLSQMKTRALAENERREIEKALKNIRVFVCHRETDQRYHVHGLTDETTENLKFQDRSGKDYTVVDYFMEHYNHDIKFRKLPCLQIGKSKPCYVPMELCMVCEGQKFLGKLSDEQTSKMLKMGCQRPSERKGIIKGVVEGTFAARSNSYADQFSLKVSKDMTQLSGRVLLPPKLKLGNGGRIKDITPDRFDRQWNLMDSHVAEGSKIKSWALISFGGSPEHQSFVPKFINQLSSRCEQLGILLNKKTVVSPLFERIQLLNNVGILESKLKKIQEAALGNLQLLICIMERRHRGYADLKRIAETSIGVVTQCCLYSNLTKLSFQFLANLALKINAKLGGCNIALYNSLPCQIPRIFSDKEPVMFMGADVTHPHPLDDSSPSVVAVVASMNWPSSNKYISRMRSQTHRKEIIEQLDVMAGELLEEFVKEVGSALDMFKIPRLQAVDHVRRCSEKASHEALPQGEEWRLHTLL</sequence>
<evidence type="ECO:0000256" key="1">
    <source>
        <dbReference type="ARBA" id="ARBA00008201"/>
    </source>
</evidence>
<dbReference type="SMART" id="SM00949">
    <property type="entry name" value="PAZ"/>
    <property type="match status" value="1"/>
</dbReference>
<dbReference type="InterPro" id="IPR003165">
    <property type="entry name" value="Piwi"/>
</dbReference>
<dbReference type="InterPro" id="IPR014811">
    <property type="entry name" value="ArgoL1"/>
</dbReference>
<name>A0A8T0MY95_PANVG</name>
<dbReference type="EMBL" id="CM029054">
    <property type="protein sequence ID" value="KAG2539984.1"/>
    <property type="molecule type" value="Genomic_DNA"/>
</dbReference>
<dbReference type="PROSITE" id="PS50821">
    <property type="entry name" value="PAZ"/>
    <property type="match status" value="1"/>
</dbReference>
<dbReference type="InterPro" id="IPR036085">
    <property type="entry name" value="PAZ_dom_sf"/>
</dbReference>
<feature type="compositionally biased region" description="Gly residues" evidence="3">
    <location>
        <begin position="12"/>
        <end position="31"/>
    </location>
</feature>
<dbReference type="Pfam" id="PF16486">
    <property type="entry name" value="ArgoN"/>
    <property type="match status" value="1"/>
</dbReference>